<keyword evidence="8" id="KW-1185">Reference proteome</keyword>
<dbReference type="GO" id="GO:0000145">
    <property type="term" value="C:exocyst"/>
    <property type="evidence" value="ECO:0007669"/>
    <property type="project" value="InterPro"/>
</dbReference>
<evidence type="ECO:0000259" key="5">
    <source>
        <dbReference type="Pfam" id="PF03081"/>
    </source>
</evidence>
<dbReference type="Gene3D" id="1.20.1280.170">
    <property type="entry name" value="Exocyst complex component Exo70"/>
    <property type="match status" value="1"/>
</dbReference>
<dbReference type="InterPro" id="IPR016159">
    <property type="entry name" value="Cullin_repeat-like_dom_sf"/>
</dbReference>
<protein>
    <recommendedName>
        <fullName evidence="3">Exocyst subunit Exo70 family protein</fullName>
    </recommendedName>
</protein>
<evidence type="ECO:0000256" key="3">
    <source>
        <dbReference type="RuleBase" id="RU365026"/>
    </source>
</evidence>
<evidence type="ECO:0000256" key="4">
    <source>
        <dbReference type="SAM" id="MobiDB-lite"/>
    </source>
</evidence>
<dbReference type="InterPro" id="IPR032675">
    <property type="entry name" value="LRR_dom_sf"/>
</dbReference>
<dbReference type="GO" id="GO:0005546">
    <property type="term" value="F:phosphatidylinositol-4,5-bisphosphate binding"/>
    <property type="evidence" value="ECO:0007669"/>
    <property type="project" value="InterPro"/>
</dbReference>
<dbReference type="Pfam" id="PF25019">
    <property type="entry name" value="LRR_R13L1-DRL21"/>
    <property type="match status" value="1"/>
</dbReference>
<dbReference type="SUPFAM" id="SSF74788">
    <property type="entry name" value="Cullin repeat-like"/>
    <property type="match status" value="1"/>
</dbReference>
<evidence type="ECO:0000256" key="2">
    <source>
        <dbReference type="ARBA" id="ARBA00022448"/>
    </source>
</evidence>
<proteinExistence type="inferred from homology"/>
<comment type="function">
    <text evidence="3">Component of the exocyst complex.</text>
</comment>
<keyword evidence="3" id="KW-0653">Protein transport</keyword>
<keyword evidence="2 3" id="KW-0813">Transport</keyword>
<feature type="domain" description="R13L1/DRL21-like LRR repeat region" evidence="6">
    <location>
        <begin position="80"/>
        <end position="203"/>
    </location>
</feature>
<dbReference type="GO" id="GO:0015031">
    <property type="term" value="P:protein transport"/>
    <property type="evidence" value="ECO:0007669"/>
    <property type="project" value="UniProtKB-KW"/>
</dbReference>
<dbReference type="EMBL" id="JBEDUW010000004">
    <property type="protein sequence ID" value="KAK9934598.1"/>
    <property type="molecule type" value="Genomic_DNA"/>
</dbReference>
<sequence length="930" mass="106606">MEDTASEHFNSLQKGGFFVLSRSDFTSVLSAPTDNLGNFLYKVNPIKHSILGDTISSGNLSNLQTLPAFLVGRDDGCHVGELKNLNDLKGVFNISRLENVLSKEEAEEAALSDKKFIHSLELRWSNLFVEYAEQQEKVLECLQPHFGLKGLQIQQYSGSILPTWISNPAFADLVAITLYRCRNCKLLPCMGQLPALKSLSIIEVNEVKKINHQFFRNGPVDPAFPKLERLEVDIMLNLKEWMDVQMGDLPSLVKLTVDSCPELVTIPPLSCLKSLKHLEFRRCPKLLSLPIDGLPTSLECFLILDCLELNEWCLSGEHWRMLCHVPSVWFDNEEGPRGITYQSTSTSIGLVEEKLTRWEADQTMIFDSTDEATEYLMNTVEETRQLIESLKSLCVDKDYKNYELLHRADDVLQKSMARLEYEFRYMLVQNRQPCAPEHMSSRSSEEDTFDENSLMSFGFDSVEDSLQSSFTIFSEDSSIDLIRPEVIPDLRRIANMMFNCKYDQECTQAYITLRRDALDECLSYLEIQKLSMQEVRKMEWVSLNSKISRWIWVMKIFVRIYLSGEKWLSEQIFEELGPVRLDCFVEVSKASILQLLKFAEAMSIGPHQPERLVRILDIYKVLGDLLLDIDALYFGEAGSSVSRECHDVLLRLGDSVKATVFEFENAIASNPSTYPVSGGGIHPLTRYVMNYMRTLTDYGQTLNLLLKDCDEGDPISLSPDMSPTAEEENNSTDSSGRKSPMARQFLSFASSLESNLDEKSKLYKDASLQHVFLMNNIHYMVQKVKGAELRLIFEDDWIRKHNRKFQQHAMSYQRASWSYILSLLKEEGIQNPGSNSVSKTLLKERLRSFYLAFEEIYKVQTAWLISDPQLREDLQISTSLNVIEAYRTFVGRHSNDISDKLIRYSANDMENYLMDLFEGSPKLLQNSSRR</sequence>
<dbReference type="Pfam" id="PF20669">
    <property type="entry name" value="Exo70_N"/>
    <property type="match status" value="1"/>
</dbReference>
<accession>A0AAW1XC80</accession>
<evidence type="ECO:0000313" key="8">
    <source>
        <dbReference type="Proteomes" id="UP001457282"/>
    </source>
</evidence>
<dbReference type="InterPro" id="IPR056789">
    <property type="entry name" value="LRR_R13L1-DRL21"/>
</dbReference>
<keyword evidence="3" id="KW-0268">Exocytosis</keyword>
<comment type="caution">
    <text evidence="7">The sequence shown here is derived from an EMBL/GenBank/DDBJ whole genome shotgun (WGS) entry which is preliminary data.</text>
</comment>
<dbReference type="AlphaFoldDB" id="A0AAW1XC80"/>
<dbReference type="InterPro" id="IPR004140">
    <property type="entry name" value="Exo70"/>
</dbReference>
<dbReference type="PANTHER" id="PTHR12542">
    <property type="entry name" value="EXOCYST COMPLEX PROTEIN EXO70"/>
    <property type="match status" value="1"/>
</dbReference>
<feature type="domain" description="Exocyst complex subunit Exo70 C-terminal" evidence="5">
    <location>
        <begin position="548"/>
        <end position="914"/>
    </location>
</feature>
<dbReference type="Gene3D" id="3.80.10.10">
    <property type="entry name" value="Ribonuclease Inhibitor"/>
    <property type="match status" value="1"/>
</dbReference>
<reference evidence="7 8" key="1">
    <citation type="journal article" date="2023" name="G3 (Bethesda)">
        <title>A chromosome-length genome assembly and annotation of blackberry (Rubus argutus, cv. 'Hillquist').</title>
        <authorList>
            <person name="Bruna T."/>
            <person name="Aryal R."/>
            <person name="Dudchenko O."/>
            <person name="Sargent D.J."/>
            <person name="Mead D."/>
            <person name="Buti M."/>
            <person name="Cavallini A."/>
            <person name="Hytonen T."/>
            <person name="Andres J."/>
            <person name="Pham M."/>
            <person name="Weisz D."/>
            <person name="Mascagni F."/>
            <person name="Usai G."/>
            <person name="Natali L."/>
            <person name="Bassil N."/>
            <person name="Fernandez G.E."/>
            <person name="Lomsadze A."/>
            <person name="Armour M."/>
            <person name="Olukolu B."/>
            <person name="Poorten T."/>
            <person name="Britton C."/>
            <person name="Davik J."/>
            <person name="Ashrafi H."/>
            <person name="Aiden E.L."/>
            <person name="Borodovsky M."/>
            <person name="Worthington M."/>
        </authorList>
    </citation>
    <scope>NUCLEOTIDE SEQUENCE [LARGE SCALE GENOMIC DNA]</scope>
    <source>
        <strain evidence="7">PI 553951</strain>
    </source>
</reference>
<comment type="similarity">
    <text evidence="1 3">Belongs to the EXO70 family.</text>
</comment>
<evidence type="ECO:0000313" key="7">
    <source>
        <dbReference type="EMBL" id="KAK9934598.1"/>
    </source>
</evidence>
<dbReference type="Proteomes" id="UP001457282">
    <property type="component" value="Unassembled WGS sequence"/>
</dbReference>
<dbReference type="PANTHER" id="PTHR12542:SF49">
    <property type="entry name" value="EXOCYST SUBUNIT EXO70 FAMILY PROTEIN"/>
    <property type="match status" value="1"/>
</dbReference>
<feature type="region of interest" description="Disordered" evidence="4">
    <location>
        <begin position="716"/>
        <end position="739"/>
    </location>
</feature>
<gene>
    <name evidence="7" type="ORF">M0R45_021735</name>
</gene>
<dbReference type="InterPro" id="IPR046364">
    <property type="entry name" value="Exo70_C"/>
</dbReference>
<dbReference type="Pfam" id="PF03081">
    <property type="entry name" value="Exo70_C"/>
    <property type="match status" value="1"/>
</dbReference>
<evidence type="ECO:0000259" key="6">
    <source>
        <dbReference type="Pfam" id="PF25019"/>
    </source>
</evidence>
<evidence type="ECO:0000256" key="1">
    <source>
        <dbReference type="ARBA" id="ARBA00006756"/>
    </source>
</evidence>
<organism evidence="7 8">
    <name type="scientific">Rubus argutus</name>
    <name type="common">Southern blackberry</name>
    <dbReference type="NCBI Taxonomy" id="59490"/>
    <lineage>
        <taxon>Eukaryota</taxon>
        <taxon>Viridiplantae</taxon>
        <taxon>Streptophyta</taxon>
        <taxon>Embryophyta</taxon>
        <taxon>Tracheophyta</taxon>
        <taxon>Spermatophyta</taxon>
        <taxon>Magnoliopsida</taxon>
        <taxon>eudicotyledons</taxon>
        <taxon>Gunneridae</taxon>
        <taxon>Pentapetalae</taxon>
        <taxon>rosids</taxon>
        <taxon>fabids</taxon>
        <taxon>Rosales</taxon>
        <taxon>Rosaceae</taxon>
        <taxon>Rosoideae</taxon>
        <taxon>Rosoideae incertae sedis</taxon>
        <taxon>Rubus</taxon>
    </lineage>
</organism>
<name>A0AAW1XC80_RUBAR</name>
<dbReference type="GO" id="GO:0006887">
    <property type="term" value="P:exocytosis"/>
    <property type="evidence" value="ECO:0007669"/>
    <property type="project" value="UniProtKB-KW"/>
</dbReference>
<dbReference type="SUPFAM" id="SSF52058">
    <property type="entry name" value="L domain-like"/>
    <property type="match status" value="1"/>
</dbReference>